<dbReference type="InterPro" id="IPR040673">
    <property type="entry name" value="CCDC81_HU_dom_2"/>
</dbReference>
<gene>
    <name evidence="2" type="ORF">N334_08871</name>
</gene>
<dbReference type="Proteomes" id="UP000054150">
    <property type="component" value="Unassembled WGS sequence"/>
</dbReference>
<accession>A0A091SI34</accession>
<feature type="non-terminal residue" evidence="2">
    <location>
        <position position="1"/>
    </location>
</feature>
<keyword evidence="3" id="KW-1185">Reference proteome</keyword>
<evidence type="ECO:0000259" key="1">
    <source>
        <dbReference type="Pfam" id="PF18289"/>
    </source>
</evidence>
<organism evidence="2 3">
    <name type="scientific">Pelecanus crispus</name>
    <name type="common">Dalmatian pelican</name>
    <dbReference type="NCBI Taxonomy" id="36300"/>
    <lineage>
        <taxon>Eukaryota</taxon>
        <taxon>Metazoa</taxon>
        <taxon>Chordata</taxon>
        <taxon>Craniata</taxon>
        <taxon>Vertebrata</taxon>
        <taxon>Euteleostomi</taxon>
        <taxon>Archelosauria</taxon>
        <taxon>Archosauria</taxon>
        <taxon>Dinosauria</taxon>
        <taxon>Saurischia</taxon>
        <taxon>Theropoda</taxon>
        <taxon>Coelurosauria</taxon>
        <taxon>Aves</taxon>
        <taxon>Neognathae</taxon>
        <taxon>Neoaves</taxon>
        <taxon>Aequornithes</taxon>
        <taxon>Pelecaniformes</taxon>
        <taxon>Pelecanidae</taxon>
        <taxon>Pelecanus</taxon>
    </lineage>
</organism>
<feature type="non-terminal residue" evidence="2">
    <location>
        <position position="131"/>
    </location>
</feature>
<dbReference type="InterPro" id="IPR026295">
    <property type="entry name" value="CCD81"/>
</dbReference>
<evidence type="ECO:0000313" key="3">
    <source>
        <dbReference type="Proteomes" id="UP000054150"/>
    </source>
</evidence>
<evidence type="ECO:0000313" key="2">
    <source>
        <dbReference type="EMBL" id="KFQ58317.1"/>
    </source>
</evidence>
<feature type="domain" description="CCDC81 HU" evidence="1">
    <location>
        <begin position="6"/>
        <end position="78"/>
    </location>
</feature>
<dbReference type="EMBL" id="KK473680">
    <property type="protein sequence ID" value="KFQ58317.1"/>
    <property type="molecule type" value="Genomic_DNA"/>
</dbReference>
<reference evidence="2 3" key="1">
    <citation type="submission" date="2014-04" db="EMBL/GenBank/DDBJ databases">
        <title>Genome evolution of avian class.</title>
        <authorList>
            <person name="Zhang G."/>
            <person name="Li C."/>
        </authorList>
    </citation>
    <scope>NUCLEOTIDE SEQUENCE [LARGE SCALE GENOMIC DNA]</scope>
    <source>
        <strain evidence="2">BGI_N334</strain>
    </source>
</reference>
<dbReference type="PANTHER" id="PTHR14362:SF2">
    <property type="entry name" value="COILED-COIL DOMAIN-CONTAINING PROTEIN 81"/>
    <property type="match status" value="1"/>
</dbReference>
<dbReference type="GO" id="GO:0005815">
    <property type="term" value="C:microtubule organizing center"/>
    <property type="evidence" value="ECO:0007669"/>
    <property type="project" value="TreeGrafter"/>
</dbReference>
<dbReference type="PANTHER" id="PTHR14362">
    <property type="entry name" value="COILED-COIL DOMAIN-CONTAINING PROTEIN 81"/>
    <property type="match status" value="1"/>
</dbReference>
<dbReference type="Pfam" id="PF18289">
    <property type="entry name" value="HU-CCDC81_euk_2"/>
    <property type="match status" value="1"/>
</dbReference>
<sequence length="131" mass="14482">PGNKELEPLRYTEVAAAAAVSRRKVDACIQGTTSLLAHCLGKGEAVALVLRDVGLLLIDGMRVQMRFYYDFLEQLSGTEQAEKVFQVPELLDMVVSRVAPVASLTFSSRVIVFPEFEVEFVPRAPPKTSRQ</sequence>
<proteinExistence type="predicted"/>
<protein>
    <submittedName>
        <fullName evidence="2">Coiled-coil domain-containing protein 81</fullName>
    </submittedName>
</protein>
<dbReference type="AlphaFoldDB" id="A0A091SI34"/>
<name>A0A091SI34_PELCR</name>